<evidence type="ECO:0000256" key="8">
    <source>
        <dbReference type="SAM" id="Phobius"/>
    </source>
</evidence>
<keyword evidence="8" id="KW-0472">Membrane</keyword>
<dbReference type="PANTHER" id="PTHR43711">
    <property type="entry name" value="TWO-COMPONENT HISTIDINE KINASE"/>
    <property type="match status" value="1"/>
</dbReference>
<dbReference type="Gene3D" id="6.10.340.10">
    <property type="match status" value="1"/>
</dbReference>
<dbReference type="GO" id="GO:0000155">
    <property type="term" value="F:phosphorelay sensor kinase activity"/>
    <property type="evidence" value="ECO:0007669"/>
    <property type="project" value="InterPro"/>
</dbReference>
<organism evidence="11 12">
    <name type="scientific">Blastopirellula marina</name>
    <dbReference type="NCBI Taxonomy" id="124"/>
    <lineage>
        <taxon>Bacteria</taxon>
        <taxon>Pseudomonadati</taxon>
        <taxon>Planctomycetota</taxon>
        <taxon>Planctomycetia</taxon>
        <taxon>Pirellulales</taxon>
        <taxon>Pirellulaceae</taxon>
        <taxon>Blastopirellula</taxon>
    </lineage>
</organism>
<dbReference type="InterPro" id="IPR050736">
    <property type="entry name" value="Sensor_HK_Regulatory"/>
</dbReference>
<keyword evidence="8" id="KW-1133">Transmembrane helix</keyword>
<sequence>MSYRSIKRVLGETNLERKCRFLYGTCLLLLITGSFWWYGQSTEQLVHSNNLSTGRHLVDAVLLKTHWKDDAGKTYGYDEHVQETGLDLEYVTYDWQVMTLDPADRDLAVTTHREERIHLPENEEEANILRRLKEIQETRDHEIVEKFLRTPEPETREVADELAQIRPHNPEGDLIDYSPASEAYYDAENEEYIYYQPIYWKHSCTIACHSNNLKAAYPTGVLVEDRLPFNVIKIIKKDAITQYALTKNRAYLLATAIITVALSMIALYLIVRYIIVKPLTHLRDVSDEVSQGHLDVRAEIYTGDEFEDLATSFNRMLAQLIDAQNKLTYVNRDLGGKVDQLAQANMQLYEMNCLKSDFLASMSHELRTPLNSILGFSDVLRGIDSLNDKQKRYVENIQKSGRLLLDMINDILDLAKIESGRMEVRATRFSVASVVSGACDMVRSLTEEKNIDLICQVDAEETPALQDQSKFQQILTNLLSNAIKFTPEGGRIGVKTERIDNRLHLSVSDTGVGIAEEDREIIFEKFRQGSVSQGDTLTREYSGTGLGLSIVRELCQLLGGTVRVESELGKGSTFFVDIPWEIEEQPDVHENSFTSRIDEITKSKHGDFVRIHGSRLSESPEPIDSSSGS</sequence>
<evidence type="ECO:0000256" key="7">
    <source>
        <dbReference type="ARBA" id="ARBA00023012"/>
    </source>
</evidence>
<dbReference type="GO" id="GO:0016020">
    <property type="term" value="C:membrane"/>
    <property type="evidence" value="ECO:0007669"/>
    <property type="project" value="UniProtKB-SubCell"/>
</dbReference>
<dbReference type="SUPFAM" id="SSF47384">
    <property type="entry name" value="Homodimeric domain of signal transducing histidine kinase"/>
    <property type="match status" value="1"/>
</dbReference>
<comment type="catalytic activity">
    <reaction evidence="1">
        <text>ATP + protein L-histidine = ADP + protein N-phospho-L-histidine.</text>
        <dbReference type="EC" id="2.7.13.3"/>
    </reaction>
</comment>
<proteinExistence type="predicted"/>
<dbReference type="InterPro" id="IPR036097">
    <property type="entry name" value="HisK_dim/P_sf"/>
</dbReference>
<keyword evidence="6" id="KW-0418">Kinase</keyword>
<dbReference type="SMART" id="SM00304">
    <property type="entry name" value="HAMP"/>
    <property type="match status" value="1"/>
</dbReference>
<feature type="domain" description="HAMP" evidence="10">
    <location>
        <begin position="273"/>
        <end position="325"/>
    </location>
</feature>
<dbReference type="EMBL" id="PUIB01000022">
    <property type="protein sequence ID" value="PQO29953.1"/>
    <property type="molecule type" value="Genomic_DNA"/>
</dbReference>
<dbReference type="Gene3D" id="1.10.287.130">
    <property type="match status" value="1"/>
</dbReference>
<dbReference type="InterPro" id="IPR004358">
    <property type="entry name" value="Sig_transdc_His_kin-like_C"/>
</dbReference>
<keyword evidence="4" id="KW-0597">Phosphoprotein</keyword>
<dbReference type="PROSITE" id="PS50109">
    <property type="entry name" value="HIS_KIN"/>
    <property type="match status" value="1"/>
</dbReference>
<accession>A0A2S8FCR4</accession>
<reference evidence="11 12" key="1">
    <citation type="submission" date="2018-02" db="EMBL/GenBank/DDBJ databases">
        <title>Comparative genomes isolates from brazilian mangrove.</title>
        <authorList>
            <person name="Araujo J.E."/>
            <person name="Taketani R.G."/>
            <person name="Silva M.C.P."/>
            <person name="Loureco M.V."/>
            <person name="Andreote F.D."/>
        </authorList>
    </citation>
    <scope>NUCLEOTIDE SEQUENCE [LARGE SCALE GENOMIC DNA]</scope>
    <source>
        <strain evidence="11 12">NAP PRIS-MGV</strain>
    </source>
</reference>
<dbReference type="InterPro" id="IPR005467">
    <property type="entry name" value="His_kinase_dom"/>
</dbReference>
<gene>
    <name evidence="11" type="ORF">C5Y98_22075</name>
</gene>
<feature type="transmembrane region" description="Helical" evidence="8">
    <location>
        <begin position="250"/>
        <end position="271"/>
    </location>
</feature>
<dbReference type="CDD" id="cd00082">
    <property type="entry name" value="HisKA"/>
    <property type="match status" value="1"/>
</dbReference>
<keyword evidence="5" id="KW-0808">Transferase</keyword>
<name>A0A2S8FCR4_9BACT</name>
<dbReference type="SUPFAM" id="SSF158472">
    <property type="entry name" value="HAMP domain-like"/>
    <property type="match status" value="1"/>
</dbReference>
<keyword evidence="8" id="KW-0812">Transmembrane</keyword>
<comment type="subcellular location">
    <subcellularLocation>
        <location evidence="2">Membrane</location>
    </subcellularLocation>
</comment>
<dbReference type="Pfam" id="PF02518">
    <property type="entry name" value="HATPase_c"/>
    <property type="match status" value="1"/>
</dbReference>
<keyword evidence="7" id="KW-0902">Two-component regulatory system</keyword>
<dbReference type="SMART" id="SM00388">
    <property type="entry name" value="HisKA"/>
    <property type="match status" value="1"/>
</dbReference>
<evidence type="ECO:0000259" key="10">
    <source>
        <dbReference type="PROSITE" id="PS50885"/>
    </source>
</evidence>
<dbReference type="SUPFAM" id="SSF55874">
    <property type="entry name" value="ATPase domain of HSP90 chaperone/DNA topoisomerase II/histidine kinase"/>
    <property type="match status" value="1"/>
</dbReference>
<dbReference type="Pfam" id="PF00672">
    <property type="entry name" value="HAMP"/>
    <property type="match status" value="1"/>
</dbReference>
<evidence type="ECO:0000256" key="5">
    <source>
        <dbReference type="ARBA" id="ARBA00022679"/>
    </source>
</evidence>
<dbReference type="FunFam" id="3.30.565.10:FF:000010">
    <property type="entry name" value="Sensor histidine kinase RcsC"/>
    <property type="match status" value="1"/>
</dbReference>
<dbReference type="Gene3D" id="3.30.565.10">
    <property type="entry name" value="Histidine kinase-like ATPase, C-terminal domain"/>
    <property type="match status" value="1"/>
</dbReference>
<dbReference type="CDD" id="cd06225">
    <property type="entry name" value="HAMP"/>
    <property type="match status" value="1"/>
</dbReference>
<dbReference type="InterPro" id="IPR003660">
    <property type="entry name" value="HAMP_dom"/>
</dbReference>
<dbReference type="PRINTS" id="PR00344">
    <property type="entry name" value="BCTRLSENSOR"/>
</dbReference>
<dbReference type="Proteomes" id="UP000239388">
    <property type="component" value="Unassembled WGS sequence"/>
</dbReference>
<dbReference type="EC" id="2.7.13.3" evidence="3"/>
<evidence type="ECO:0000259" key="9">
    <source>
        <dbReference type="PROSITE" id="PS50109"/>
    </source>
</evidence>
<dbReference type="InterPro" id="IPR003594">
    <property type="entry name" value="HATPase_dom"/>
</dbReference>
<evidence type="ECO:0000313" key="11">
    <source>
        <dbReference type="EMBL" id="PQO29953.1"/>
    </source>
</evidence>
<dbReference type="InterPro" id="IPR003661">
    <property type="entry name" value="HisK_dim/P_dom"/>
</dbReference>
<feature type="transmembrane region" description="Helical" evidence="8">
    <location>
        <begin position="21"/>
        <end position="39"/>
    </location>
</feature>
<evidence type="ECO:0000256" key="3">
    <source>
        <dbReference type="ARBA" id="ARBA00012438"/>
    </source>
</evidence>
<dbReference type="Pfam" id="PF00512">
    <property type="entry name" value="HisKA"/>
    <property type="match status" value="1"/>
</dbReference>
<dbReference type="RefSeq" id="WP_105357496.1">
    <property type="nucleotide sequence ID" value="NZ_PUIB01000022.1"/>
</dbReference>
<protein>
    <recommendedName>
        <fullName evidence="3">histidine kinase</fullName>
        <ecNumber evidence="3">2.7.13.3</ecNumber>
    </recommendedName>
</protein>
<dbReference type="OrthoDB" id="9813394at2"/>
<dbReference type="SMART" id="SM00387">
    <property type="entry name" value="HATPase_c"/>
    <property type="match status" value="1"/>
</dbReference>
<evidence type="ECO:0000256" key="4">
    <source>
        <dbReference type="ARBA" id="ARBA00022553"/>
    </source>
</evidence>
<dbReference type="CDD" id="cd16922">
    <property type="entry name" value="HATPase_EvgS-ArcB-TorS-like"/>
    <property type="match status" value="1"/>
</dbReference>
<evidence type="ECO:0000256" key="2">
    <source>
        <dbReference type="ARBA" id="ARBA00004370"/>
    </source>
</evidence>
<dbReference type="AlphaFoldDB" id="A0A2S8FCR4"/>
<feature type="domain" description="Histidine kinase" evidence="9">
    <location>
        <begin position="361"/>
        <end position="582"/>
    </location>
</feature>
<dbReference type="PANTHER" id="PTHR43711:SF31">
    <property type="entry name" value="HISTIDINE KINASE"/>
    <property type="match status" value="1"/>
</dbReference>
<dbReference type="PROSITE" id="PS50885">
    <property type="entry name" value="HAMP"/>
    <property type="match status" value="1"/>
</dbReference>
<evidence type="ECO:0000256" key="6">
    <source>
        <dbReference type="ARBA" id="ARBA00022777"/>
    </source>
</evidence>
<evidence type="ECO:0000313" key="12">
    <source>
        <dbReference type="Proteomes" id="UP000239388"/>
    </source>
</evidence>
<dbReference type="InterPro" id="IPR036890">
    <property type="entry name" value="HATPase_C_sf"/>
</dbReference>
<evidence type="ECO:0000256" key="1">
    <source>
        <dbReference type="ARBA" id="ARBA00000085"/>
    </source>
</evidence>
<comment type="caution">
    <text evidence="11">The sequence shown here is derived from an EMBL/GenBank/DDBJ whole genome shotgun (WGS) entry which is preliminary data.</text>
</comment>